<dbReference type="Pfam" id="PF01618">
    <property type="entry name" value="MotA_ExbB"/>
    <property type="match status" value="1"/>
</dbReference>
<feature type="transmembrane region" description="Helical" evidence="7">
    <location>
        <begin position="126"/>
        <end position="143"/>
    </location>
</feature>
<dbReference type="EMBL" id="FOGJ01000004">
    <property type="protein sequence ID" value="SER32628.1"/>
    <property type="molecule type" value="Genomic_DNA"/>
</dbReference>
<keyword evidence="6" id="KW-0813">Transport</keyword>
<dbReference type="RefSeq" id="WP_027205804.1">
    <property type="nucleotide sequence ID" value="NZ_FOGJ01000004.1"/>
</dbReference>
<evidence type="ECO:0000256" key="3">
    <source>
        <dbReference type="ARBA" id="ARBA00022692"/>
    </source>
</evidence>
<keyword evidence="5 7" id="KW-0472">Membrane</keyword>
<evidence type="ECO:0000313" key="10">
    <source>
        <dbReference type="Proteomes" id="UP000182584"/>
    </source>
</evidence>
<keyword evidence="6" id="KW-0653">Protein transport</keyword>
<dbReference type="InterPro" id="IPR002898">
    <property type="entry name" value="MotA_ExbB_proton_chnl"/>
</dbReference>
<organism evidence="9 10">
    <name type="scientific">Butyrivibrio fibrisolvens</name>
    <dbReference type="NCBI Taxonomy" id="831"/>
    <lineage>
        <taxon>Bacteria</taxon>
        <taxon>Bacillati</taxon>
        <taxon>Bacillota</taxon>
        <taxon>Clostridia</taxon>
        <taxon>Lachnospirales</taxon>
        <taxon>Lachnospiraceae</taxon>
        <taxon>Butyrivibrio</taxon>
    </lineage>
</organism>
<proteinExistence type="inferred from homology"/>
<comment type="subcellular location">
    <subcellularLocation>
        <location evidence="1">Cell membrane</location>
        <topology evidence="1">Multi-pass membrane protein</topology>
    </subcellularLocation>
    <subcellularLocation>
        <location evidence="6">Membrane</location>
        <topology evidence="6">Multi-pass membrane protein</topology>
    </subcellularLocation>
</comment>
<evidence type="ECO:0000256" key="5">
    <source>
        <dbReference type="ARBA" id="ARBA00023136"/>
    </source>
</evidence>
<evidence type="ECO:0000256" key="4">
    <source>
        <dbReference type="ARBA" id="ARBA00022989"/>
    </source>
</evidence>
<keyword evidence="2" id="KW-1003">Cell membrane</keyword>
<protein>
    <submittedName>
        <fullName evidence="9">MotA/TolQ/ExbB proton channel family protein</fullName>
    </submittedName>
</protein>
<reference evidence="9 10" key="1">
    <citation type="submission" date="2016-10" db="EMBL/GenBank/DDBJ databases">
        <authorList>
            <person name="de Groot N.N."/>
        </authorList>
    </citation>
    <scope>NUCLEOTIDE SEQUENCE [LARGE SCALE GENOMIC DNA]</scope>
    <source>
        <strain evidence="9 10">AR40</strain>
    </source>
</reference>
<evidence type="ECO:0000256" key="6">
    <source>
        <dbReference type="RuleBase" id="RU004057"/>
    </source>
</evidence>
<keyword evidence="4 7" id="KW-1133">Transmembrane helix</keyword>
<gene>
    <name evidence="9" type="ORF">SAMN04487884_104104</name>
</gene>
<evidence type="ECO:0000256" key="2">
    <source>
        <dbReference type="ARBA" id="ARBA00022475"/>
    </source>
</evidence>
<evidence type="ECO:0000256" key="7">
    <source>
        <dbReference type="SAM" id="Phobius"/>
    </source>
</evidence>
<dbReference type="GO" id="GO:0005886">
    <property type="term" value="C:plasma membrane"/>
    <property type="evidence" value="ECO:0007669"/>
    <property type="project" value="UniProtKB-SubCell"/>
</dbReference>
<keyword evidence="3 7" id="KW-0812">Transmembrane</keyword>
<dbReference type="AlphaFoldDB" id="A0A1H9N9Q1"/>
<evidence type="ECO:0000259" key="8">
    <source>
        <dbReference type="Pfam" id="PF01618"/>
    </source>
</evidence>
<feature type="transmembrane region" description="Helical" evidence="7">
    <location>
        <begin position="6"/>
        <end position="26"/>
    </location>
</feature>
<dbReference type="GO" id="GO:0015031">
    <property type="term" value="P:protein transport"/>
    <property type="evidence" value="ECO:0007669"/>
    <property type="project" value="UniProtKB-KW"/>
</dbReference>
<dbReference type="Proteomes" id="UP000182584">
    <property type="component" value="Unassembled WGS sequence"/>
</dbReference>
<comment type="similarity">
    <text evidence="6">Belongs to the exbB/tolQ family.</text>
</comment>
<name>A0A1H9N9Q1_BUTFI</name>
<sequence length="183" mass="20238">MTIVVNLIIIGLIIVLSVVVFCRLIISSSSLTKISDKFEVINVTKSTYDERVNLAGEIIKQEYYENIIDQAELEKNRDKYYLEYATYVVCSQIIAIFPLLGILGTVLGLVMGGIDADMLLEGLSTALYTTLAGLVASILLKLFDAAVVGKKINLIDAKFEKADAIINRQIIRSEIRSASNNMR</sequence>
<feature type="domain" description="MotA/TolQ/ExbB proton channel" evidence="8">
    <location>
        <begin position="88"/>
        <end position="147"/>
    </location>
</feature>
<evidence type="ECO:0000256" key="1">
    <source>
        <dbReference type="ARBA" id="ARBA00004651"/>
    </source>
</evidence>
<accession>A0A1H9N9Q1</accession>
<evidence type="ECO:0000313" key="9">
    <source>
        <dbReference type="EMBL" id="SER32628.1"/>
    </source>
</evidence>
<feature type="transmembrane region" description="Helical" evidence="7">
    <location>
        <begin position="84"/>
        <end position="114"/>
    </location>
</feature>